<dbReference type="Proteomes" id="UP000323454">
    <property type="component" value="Unassembled WGS sequence"/>
</dbReference>
<feature type="binding site" evidence="5">
    <location>
        <position position="86"/>
    </location>
    <ligand>
        <name>Zn(2+)</name>
        <dbReference type="ChEBI" id="CHEBI:29105"/>
    </ligand>
</feature>
<evidence type="ECO:0000256" key="4">
    <source>
        <dbReference type="ARBA" id="ARBA00022833"/>
    </source>
</evidence>
<keyword evidence="2 5" id="KW-0533">Nickel</keyword>
<evidence type="ECO:0000256" key="3">
    <source>
        <dbReference type="ARBA" id="ARBA00022723"/>
    </source>
</evidence>
<reference evidence="6 7" key="1">
    <citation type="submission" date="2019-09" db="EMBL/GenBank/DDBJ databases">
        <title>Goodfellowia gen. nov., a new genus of the Pseudonocardineae related to Actinoalloteichus, containing Goodfellowia coeruleoviolacea gen. nov., comb. nov. gen. nov., comb. nov.</title>
        <authorList>
            <person name="Labeda D."/>
        </authorList>
    </citation>
    <scope>NUCLEOTIDE SEQUENCE [LARGE SCALE GENOMIC DNA]</scope>
    <source>
        <strain evidence="6 7">AN110305</strain>
    </source>
</reference>
<comment type="function">
    <text evidence="5">Involved in the maturation of [NiFe] hydrogenases. Required for nickel insertion into the metal center of the hydrogenase.</text>
</comment>
<evidence type="ECO:0000313" key="6">
    <source>
        <dbReference type="EMBL" id="KAA2263387.1"/>
    </source>
</evidence>
<keyword evidence="4 5" id="KW-0862">Zinc</keyword>
<evidence type="ECO:0000256" key="1">
    <source>
        <dbReference type="ARBA" id="ARBA00010748"/>
    </source>
</evidence>
<comment type="similarity">
    <text evidence="1 5">Belongs to the HypA/HybF family.</text>
</comment>
<dbReference type="InterPro" id="IPR000688">
    <property type="entry name" value="HypA/HybF"/>
</dbReference>
<organism evidence="6 7">
    <name type="scientific">Solihabitans fulvus</name>
    <dbReference type="NCBI Taxonomy" id="1892852"/>
    <lineage>
        <taxon>Bacteria</taxon>
        <taxon>Bacillati</taxon>
        <taxon>Actinomycetota</taxon>
        <taxon>Actinomycetes</taxon>
        <taxon>Pseudonocardiales</taxon>
        <taxon>Pseudonocardiaceae</taxon>
        <taxon>Solihabitans</taxon>
    </lineage>
</organism>
<reference evidence="6 7" key="2">
    <citation type="submission" date="2019-09" db="EMBL/GenBank/DDBJ databases">
        <authorList>
            <person name="Jin C."/>
        </authorList>
    </citation>
    <scope>NUCLEOTIDE SEQUENCE [LARGE SCALE GENOMIC DNA]</scope>
    <source>
        <strain evidence="6 7">AN110305</strain>
    </source>
</reference>
<proteinExistence type="inferred from homology"/>
<name>A0A5B2XHS5_9PSEU</name>
<dbReference type="PANTHER" id="PTHR34535:SF3">
    <property type="entry name" value="HYDROGENASE MATURATION FACTOR HYPA"/>
    <property type="match status" value="1"/>
</dbReference>
<feature type="binding site" evidence="5">
    <location>
        <position position="70"/>
    </location>
    <ligand>
        <name>Zn(2+)</name>
        <dbReference type="ChEBI" id="CHEBI:29105"/>
    </ligand>
</feature>
<dbReference type="Pfam" id="PF01155">
    <property type="entry name" value="HypA"/>
    <property type="match status" value="1"/>
</dbReference>
<dbReference type="GO" id="GO:0051604">
    <property type="term" value="P:protein maturation"/>
    <property type="evidence" value="ECO:0007669"/>
    <property type="project" value="InterPro"/>
</dbReference>
<dbReference type="GO" id="GO:0008270">
    <property type="term" value="F:zinc ion binding"/>
    <property type="evidence" value="ECO:0007669"/>
    <property type="project" value="UniProtKB-UniRule"/>
</dbReference>
<protein>
    <recommendedName>
        <fullName evidence="5">Hydrogenase maturation factor HypA</fullName>
    </recommendedName>
</protein>
<dbReference type="Gene3D" id="3.30.2320.80">
    <property type="match status" value="1"/>
</dbReference>
<evidence type="ECO:0000256" key="2">
    <source>
        <dbReference type="ARBA" id="ARBA00022596"/>
    </source>
</evidence>
<sequence>MHELSITQSIVDAIVERMGDRRISAVRIEIGALSGVVADSVRFCFEIVAEETTLAGARLDIDEPPGLGRCRCCATEFEVADPILLCPDCGSADVLVLAGRDLRIKSVEVTSACAPPVGAPTTAERG</sequence>
<feature type="binding site" evidence="5">
    <location>
        <position position="73"/>
    </location>
    <ligand>
        <name>Zn(2+)</name>
        <dbReference type="ChEBI" id="CHEBI:29105"/>
    </ligand>
</feature>
<keyword evidence="3 5" id="KW-0479">Metal-binding</keyword>
<dbReference type="PIRSF" id="PIRSF004761">
    <property type="entry name" value="Hydrgn_mat_HypA"/>
    <property type="match status" value="1"/>
</dbReference>
<keyword evidence="7" id="KW-1185">Reference proteome</keyword>
<gene>
    <name evidence="5 6" type="primary">hypA</name>
    <name evidence="6" type="ORF">F0L68_10165</name>
</gene>
<dbReference type="HAMAP" id="MF_00213">
    <property type="entry name" value="HypA_HybF"/>
    <property type="match status" value="1"/>
</dbReference>
<dbReference type="EMBL" id="VUOB01000017">
    <property type="protein sequence ID" value="KAA2263387.1"/>
    <property type="molecule type" value="Genomic_DNA"/>
</dbReference>
<dbReference type="GO" id="GO:0016151">
    <property type="term" value="F:nickel cation binding"/>
    <property type="evidence" value="ECO:0007669"/>
    <property type="project" value="UniProtKB-UniRule"/>
</dbReference>
<feature type="binding site" evidence="5">
    <location>
        <position position="2"/>
    </location>
    <ligand>
        <name>Ni(2+)</name>
        <dbReference type="ChEBI" id="CHEBI:49786"/>
    </ligand>
</feature>
<comment type="caution">
    <text evidence="6">The sequence shown here is derived from an EMBL/GenBank/DDBJ whole genome shotgun (WGS) entry which is preliminary data.</text>
</comment>
<dbReference type="PROSITE" id="PS01249">
    <property type="entry name" value="HYPA"/>
    <property type="match status" value="1"/>
</dbReference>
<dbReference type="NCBIfam" id="TIGR00100">
    <property type="entry name" value="hypA"/>
    <property type="match status" value="1"/>
</dbReference>
<dbReference type="RefSeq" id="WP_149849252.1">
    <property type="nucleotide sequence ID" value="NZ_VUOB01000017.1"/>
</dbReference>
<feature type="binding site" evidence="5">
    <location>
        <position position="89"/>
    </location>
    <ligand>
        <name>Zn(2+)</name>
        <dbReference type="ChEBI" id="CHEBI:29105"/>
    </ligand>
</feature>
<dbReference type="PANTHER" id="PTHR34535">
    <property type="entry name" value="HYDROGENASE MATURATION FACTOR HYPA"/>
    <property type="match status" value="1"/>
</dbReference>
<dbReference type="AlphaFoldDB" id="A0A5B2XHS5"/>
<accession>A0A5B2XHS5</accession>
<evidence type="ECO:0000313" key="7">
    <source>
        <dbReference type="Proteomes" id="UP000323454"/>
    </source>
</evidence>
<dbReference type="InterPro" id="IPR020538">
    <property type="entry name" value="Hydgase_Ni_incorp_HypA/HybF_CS"/>
</dbReference>
<dbReference type="OrthoDB" id="288014at2"/>
<evidence type="ECO:0000256" key="5">
    <source>
        <dbReference type="HAMAP-Rule" id="MF_00213"/>
    </source>
</evidence>